<evidence type="ECO:0000313" key="1">
    <source>
        <dbReference type="EMBL" id="TKR89514.1"/>
    </source>
</evidence>
<reference evidence="1 2" key="2">
    <citation type="journal article" date="2019" name="G3 (Bethesda)">
        <title>Hybrid Assembly of the Genome of the Entomopathogenic Nematode Steinernema carpocapsae Identifies the X-Chromosome.</title>
        <authorList>
            <person name="Serra L."/>
            <person name="Macchietto M."/>
            <person name="Macias-Munoz A."/>
            <person name="McGill C.J."/>
            <person name="Rodriguez I.M."/>
            <person name="Rodriguez B."/>
            <person name="Murad R."/>
            <person name="Mortazavi A."/>
        </authorList>
    </citation>
    <scope>NUCLEOTIDE SEQUENCE [LARGE SCALE GENOMIC DNA]</scope>
    <source>
        <strain evidence="1 2">ALL</strain>
    </source>
</reference>
<dbReference type="EMBL" id="AZBU02000003">
    <property type="protein sequence ID" value="TKR89514.1"/>
    <property type="molecule type" value="Genomic_DNA"/>
</dbReference>
<sequence>MSLIASCPISPGTSIVPSLPFMLFGSDSVSRILLKEPTCVFVDSTDLVNMTSFVLTSIFPNGTCTSTSWSKISNAEKWCFEETTSEIAIFRDDIFAGYSEVNPEWRAAVLLFLAKKSLTGRQKQLQNQILNLGDCSDGNVLSLIDDVSVKASAACPAYVLVPNGRVVDGNDSPSICPTIAVRGSSVGVNPSKIFDRVIHE</sequence>
<name>A0A4U5P1J2_STECR</name>
<comment type="caution">
    <text evidence="1">The sequence shown here is derived from an EMBL/GenBank/DDBJ whole genome shotgun (WGS) entry which is preliminary data.</text>
</comment>
<keyword evidence="2" id="KW-1185">Reference proteome</keyword>
<dbReference type="Proteomes" id="UP000298663">
    <property type="component" value="Unassembled WGS sequence"/>
</dbReference>
<accession>A0A4U5P1J2</accession>
<dbReference type="AlphaFoldDB" id="A0A4U5P1J2"/>
<evidence type="ECO:0000313" key="2">
    <source>
        <dbReference type="Proteomes" id="UP000298663"/>
    </source>
</evidence>
<proteinExistence type="predicted"/>
<dbReference type="OrthoDB" id="10629484at2759"/>
<gene>
    <name evidence="1" type="ORF">L596_013607</name>
</gene>
<protein>
    <submittedName>
        <fullName evidence="1">Uncharacterized protein</fullName>
    </submittedName>
</protein>
<reference evidence="1 2" key="1">
    <citation type="journal article" date="2015" name="Genome Biol.">
        <title>Comparative genomics of Steinernema reveals deeply conserved gene regulatory networks.</title>
        <authorList>
            <person name="Dillman A.R."/>
            <person name="Macchietto M."/>
            <person name="Porter C.F."/>
            <person name="Rogers A."/>
            <person name="Williams B."/>
            <person name="Antoshechkin I."/>
            <person name="Lee M.M."/>
            <person name="Goodwin Z."/>
            <person name="Lu X."/>
            <person name="Lewis E.E."/>
            <person name="Goodrich-Blair H."/>
            <person name="Stock S.P."/>
            <person name="Adams B.J."/>
            <person name="Sternberg P.W."/>
            <person name="Mortazavi A."/>
        </authorList>
    </citation>
    <scope>NUCLEOTIDE SEQUENCE [LARGE SCALE GENOMIC DNA]</scope>
    <source>
        <strain evidence="1 2">ALL</strain>
    </source>
</reference>
<organism evidence="1 2">
    <name type="scientific">Steinernema carpocapsae</name>
    <name type="common">Entomopathogenic nematode</name>
    <dbReference type="NCBI Taxonomy" id="34508"/>
    <lineage>
        <taxon>Eukaryota</taxon>
        <taxon>Metazoa</taxon>
        <taxon>Ecdysozoa</taxon>
        <taxon>Nematoda</taxon>
        <taxon>Chromadorea</taxon>
        <taxon>Rhabditida</taxon>
        <taxon>Tylenchina</taxon>
        <taxon>Panagrolaimomorpha</taxon>
        <taxon>Strongyloidoidea</taxon>
        <taxon>Steinernematidae</taxon>
        <taxon>Steinernema</taxon>
    </lineage>
</organism>